<comment type="caution">
    <text evidence="1">The sequence shown here is derived from an EMBL/GenBank/DDBJ whole genome shotgun (WGS) entry which is preliminary data.</text>
</comment>
<gene>
    <name evidence="1" type="ORF">AEth_01895</name>
</gene>
<proteinExistence type="predicted"/>
<evidence type="ECO:0008006" key="3">
    <source>
        <dbReference type="Google" id="ProtNLM"/>
    </source>
</evidence>
<accession>A0A8B3RYH7</accession>
<evidence type="ECO:0000313" key="1">
    <source>
        <dbReference type="EMBL" id="RZB28635.1"/>
    </source>
</evidence>
<protein>
    <recommendedName>
        <fullName evidence="3">Addiction module toxin RelE</fullName>
    </recommendedName>
</protein>
<evidence type="ECO:0000313" key="2">
    <source>
        <dbReference type="Proteomes" id="UP000291831"/>
    </source>
</evidence>
<organism evidence="1 2">
    <name type="scientific">Candidatus Argoarchaeum ethanivorans</name>
    <dbReference type="NCBI Taxonomy" id="2608793"/>
    <lineage>
        <taxon>Archaea</taxon>
        <taxon>Methanobacteriati</taxon>
        <taxon>Methanobacteriota</taxon>
        <taxon>Stenosarchaea group</taxon>
        <taxon>Methanomicrobia</taxon>
        <taxon>Methanosarcinales</taxon>
        <taxon>Methanosarcinales incertae sedis</taxon>
        <taxon>GOM Arc I cluster</taxon>
        <taxon>Candidatus Argoarchaeum</taxon>
    </lineage>
</organism>
<name>A0A8B3RYH7_9EURY</name>
<reference evidence="2" key="1">
    <citation type="submission" date="2019-01" db="EMBL/GenBank/DDBJ databases">
        <title>Anaerobic oxidation of ethane by archaea from a marine hydrocarbon seep.</title>
        <authorList>
            <person name="Musat F."/>
        </authorList>
    </citation>
    <scope>NUCLEOTIDE SEQUENCE [LARGE SCALE GENOMIC DNA]</scope>
</reference>
<dbReference type="EMBL" id="RPGO01000040">
    <property type="protein sequence ID" value="RZB28635.1"/>
    <property type="molecule type" value="Genomic_DNA"/>
</dbReference>
<dbReference type="AlphaFoldDB" id="A0A8B3RYH7"/>
<sequence length="119" mass="14147">MIWMTDVEFEAVPEFPKELKKLSKKYKLLNEDFENFRTVLTKTLPKYTSGTFEISDLGANVKTPIYKVKHFRSRDFRGKGSRSGFRIIYAHIQDSEKIIFIEIYHKNNKSNHDTERIKK</sequence>
<dbReference type="Proteomes" id="UP000291831">
    <property type="component" value="Unassembled WGS sequence"/>
</dbReference>